<dbReference type="GO" id="GO:0012505">
    <property type="term" value="C:endomembrane system"/>
    <property type="evidence" value="ECO:0007669"/>
    <property type="project" value="TreeGrafter"/>
</dbReference>
<organism evidence="4 5">
    <name type="scientific">Euplotes crassus</name>
    <dbReference type="NCBI Taxonomy" id="5936"/>
    <lineage>
        <taxon>Eukaryota</taxon>
        <taxon>Sar</taxon>
        <taxon>Alveolata</taxon>
        <taxon>Ciliophora</taxon>
        <taxon>Intramacronucleata</taxon>
        <taxon>Spirotrichea</taxon>
        <taxon>Hypotrichia</taxon>
        <taxon>Euplotida</taxon>
        <taxon>Euplotidae</taxon>
        <taxon>Moneuplotes</taxon>
    </lineage>
</organism>
<keyword evidence="2" id="KW-0472">Membrane</keyword>
<dbReference type="SUPFAM" id="SSF55856">
    <property type="entry name" value="Cytochrome b5-like heme/steroid binding domain"/>
    <property type="match status" value="1"/>
</dbReference>
<dbReference type="Proteomes" id="UP001295684">
    <property type="component" value="Unassembled WGS sequence"/>
</dbReference>
<proteinExistence type="inferred from homology"/>
<evidence type="ECO:0000313" key="4">
    <source>
        <dbReference type="EMBL" id="CAI2383262.1"/>
    </source>
</evidence>
<keyword evidence="2" id="KW-0812">Transmembrane</keyword>
<keyword evidence="5" id="KW-1185">Reference proteome</keyword>
<accession>A0AAD1Y273</accession>
<keyword evidence="2" id="KW-1133">Transmembrane helix</keyword>
<dbReference type="Gene3D" id="3.10.120.10">
    <property type="entry name" value="Cytochrome b5-like heme/steroid binding domain"/>
    <property type="match status" value="1"/>
</dbReference>
<reference evidence="4" key="1">
    <citation type="submission" date="2023-07" db="EMBL/GenBank/DDBJ databases">
        <authorList>
            <consortium name="AG Swart"/>
            <person name="Singh M."/>
            <person name="Singh A."/>
            <person name="Seah K."/>
            <person name="Emmerich C."/>
        </authorList>
    </citation>
    <scope>NUCLEOTIDE SEQUENCE</scope>
    <source>
        <strain evidence="4">DP1</strain>
    </source>
</reference>
<dbReference type="InterPro" id="IPR050577">
    <property type="entry name" value="MAPR/NEUFC/NENF-like"/>
</dbReference>
<protein>
    <recommendedName>
        <fullName evidence="3">Cytochrome b5 heme-binding domain-containing protein</fullName>
    </recommendedName>
</protein>
<dbReference type="PANTHER" id="PTHR10281">
    <property type="entry name" value="MEMBRANE-ASSOCIATED PROGESTERONE RECEPTOR COMPONENT-RELATED"/>
    <property type="match status" value="1"/>
</dbReference>
<feature type="domain" description="Cytochrome b5 heme-binding" evidence="3">
    <location>
        <begin position="55"/>
        <end position="154"/>
    </location>
</feature>
<evidence type="ECO:0000256" key="1">
    <source>
        <dbReference type="ARBA" id="ARBA00038357"/>
    </source>
</evidence>
<evidence type="ECO:0000256" key="2">
    <source>
        <dbReference type="SAM" id="Phobius"/>
    </source>
</evidence>
<dbReference type="AlphaFoldDB" id="A0AAD1Y273"/>
<evidence type="ECO:0000259" key="3">
    <source>
        <dbReference type="SMART" id="SM01117"/>
    </source>
</evidence>
<dbReference type="InterPro" id="IPR036400">
    <property type="entry name" value="Cyt_B5-like_heme/steroid_sf"/>
</dbReference>
<dbReference type="Pfam" id="PF00173">
    <property type="entry name" value="Cyt-b5"/>
    <property type="match status" value="1"/>
</dbReference>
<dbReference type="SMART" id="SM01117">
    <property type="entry name" value="Cyt-b5"/>
    <property type="match status" value="1"/>
</dbReference>
<dbReference type="EMBL" id="CAMPGE010025514">
    <property type="protein sequence ID" value="CAI2383262.1"/>
    <property type="molecule type" value="Genomic_DNA"/>
</dbReference>
<dbReference type="InterPro" id="IPR001199">
    <property type="entry name" value="Cyt_B5-like_heme/steroid-bd"/>
</dbReference>
<comment type="similarity">
    <text evidence="1">Belongs to the cytochrome b5 family. MAPR subfamily.</text>
</comment>
<feature type="transmembrane region" description="Helical" evidence="2">
    <location>
        <begin position="6"/>
        <end position="25"/>
    </location>
</feature>
<sequence length="160" mass="18771">MSDDILEWFYFSLPLAVFVVFWFVFGDKILGRGEPQRMPRDMPPEEVDEKDYIYLTKEQLKEFDGVKREDKKIYIGVKNEIFDLTKNAEMYGPEGAYGCFSGKEVSIAMAKNSTEEDVINTPYESFKLNVSYQDSLDSWYWFFRGKYPMIGKVVPDKKND</sequence>
<gene>
    <name evidence="4" type="ORF">ECRASSUSDP1_LOCUS24758</name>
</gene>
<evidence type="ECO:0000313" key="5">
    <source>
        <dbReference type="Proteomes" id="UP001295684"/>
    </source>
</evidence>
<name>A0AAD1Y273_EUPCR</name>
<comment type="caution">
    <text evidence="4">The sequence shown here is derived from an EMBL/GenBank/DDBJ whole genome shotgun (WGS) entry which is preliminary data.</text>
</comment>
<dbReference type="PANTHER" id="PTHR10281:SF76">
    <property type="entry name" value="CALCUTTA CUP-RELATED"/>
    <property type="match status" value="1"/>
</dbReference>
<dbReference type="GO" id="GO:0016020">
    <property type="term" value="C:membrane"/>
    <property type="evidence" value="ECO:0007669"/>
    <property type="project" value="TreeGrafter"/>
</dbReference>